<dbReference type="GO" id="GO:0046872">
    <property type="term" value="F:metal ion binding"/>
    <property type="evidence" value="ECO:0007669"/>
    <property type="project" value="UniProtKB-KW"/>
</dbReference>
<keyword evidence="2" id="KW-0408">Iron</keyword>
<evidence type="ECO:0000256" key="2">
    <source>
        <dbReference type="ARBA" id="ARBA00023004"/>
    </source>
</evidence>
<dbReference type="Pfam" id="PF06155">
    <property type="entry name" value="GBBH-like_N"/>
    <property type="match status" value="1"/>
</dbReference>
<feature type="compositionally biased region" description="Low complexity" evidence="3">
    <location>
        <begin position="16"/>
        <end position="26"/>
    </location>
</feature>
<dbReference type="Proteomes" id="UP000050497">
    <property type="component" value="Unassembled WGS sequence"/>
</dbReference>
<evidence type="ECO:0000313" key="7">
    <source>
        <dbReference type="Proteomes" id="UP000050497"/>
    </source>
</evidence>
<evidence type="ECO:0000313" key="8">
    <source>
        <dbReference type="Proteomes" id="UP000182800"/>
    </source>
</evidence>
<evidence type="ECO:0000259" key="4">
    <source>
        <dbReference type="Pfam" id="PF06155"/>
    </source>
</evidence>
<dbReference type="InterPro" id="IPR038492">
    <property type="entry name" value="GBBH-like_N_sf"/>
</dbReference>
<comment type="caution">
    <text evidence="5">The sequence shown here is derived from an EMBL/GenBank/DDBJ whole genome shotgun (WGS) entry which is preliminary data.</text>
</comment>
<feature type="region of interest" description="Disordered" evidence="3">
    <location>
        <begin position="1"/>
        <end position="49"/>
    </location>
</feature>
<evidence type="ECO:0000313" key="5">
    <source>
        <dbReference type="EMBL" id="KPQ12365.1"/>
    </source>
</evidence>
<organism evidence="5 7">
    <name type="scientific">Saliniramus fredricksonii</name>
    <dbReference type="NCBI Taxonomy" id="1653334"/>
    <lineage>
        <taxon>Bacteria</taxon>
        <taxon>Pseudomonadati</taxon>
        <taxon>Pseudomonadota</taxon>
        <taxon>Alphaproteobacteria</taxon>
        <taxon>Hyphomicrobiales</taxon>
        <taxon>Salinarimonadaceae</taxon>
        <taxon>Saliniramus</taxon>
    </lineage>
</organism>
<reference evidence="5 7" key="1">
    <citation type="submission" date="2015-09" db="EMBL/GenBank/DDBJ databases">
        <title>Identification and resolution of microdiversity through metagenomic sequencing of parallel consortia.</title>
        <authorList>
            <person name="Nelson W.C."/>
            <person name="Romine M.F."/>
            <person name="Lindemann S.R."/>
        </authorList>
    </citation>
    <scope>NUCLEOTIDE SEQUENCE [LARGE SCALE GENOMIC DNA]</scope>
    <source>
        <strain evidence="5">HL-109</strain>
    </source>
</reference>
<name>A0A0P8A481_9HYPH</name>
<dbReference type="EMBL" id="FMBM01000002">
    <property type="protein sequence ID" value="SCC81267.1"/>
    <property type="molecule type" value="Genomic_DNA"/>
</dbReference>
<protein>
    <submittedName>
        <fullName evidence="6">DUF971 family protein</fullName>
    </submittedName>
</protein>
<dbReference type="EMBL" id="LJSX01000002">
    <property type="protein sequence ID" value="KPQ12365.1"/>
    <property type="molecule type" value="Genomic_DNA"/>
</dbReference>
<feature type="compositionally biased region" description="Basic and acidic residues" evidence="3">
    <location>
        <begin position="27"/>
        <end position="38"/>
    </location>
</feature>
<dbReference type="AlphaFoldDB" id="A0A0P8A481"/>
<dbReference type="InterPro" id="IPR010376">
    <property type="entry name" value="GBBH-like_N"/>
</dbReference>
<evidence type="ECO:0000256" key="3">
    <source>
        <dbReference type="SAM" id="MobiDB-lite"/>
    </source>
</evidence>
<dbReference type="STRING" id="1653334.GA0071312_2203"/>
<feature type="domain" description="Gamma-butyrobetaine hydroxylase-like N-terminal" evidence="4">
    <location>
        <begin position="54"/>
        <end position="137"/>
    </location>
</feature>
<dbReference type="Proteomes" id="UP000182800">
    <property type="component" value="Unassembled WGS sequence"/>
</dbReference>
<accession>A0A0P8A481</accession>
<reference evidence="6 8" key="2">
    <citation type="submission" date="2016-08" db="EMBL/GenBank/DDBJ databases">
        <authorList>
            <person name="Varghese N."/>
            <person name="Submissions Spin"/>
        </authorList>
    </citation>
    <scope>NUCLEOTIDE SEQUENCE [LARGE SCALE GENOMIC DNA]</scope>
    <source>
        <strain evidence="6 8">HL-109</strain>
    </source>
</reference>
<sequence length="168" mass="18651">MALSWLKRLGGRANPTASTNASTSTDTAHDMSESETPKTRTTRGKTRPWPTELRVSQDRRTLTVTYDDGAAFPLPAEYLRVASPSAEVQGHSPAQRKTVPGKINVQIMQIEPLGNYAAKIVFDDMHSTGIYGWDYLRDLGENRETRWQTYLDELAAKGLSREAQGKPA</sequence>
<gene>
    <name evidence="6" type="ORF">GA0071312_2203</name>
    <name evidence="5" type="ORF">HLUCCO17_02030</name>
</gene>
<dbReference type="PATRIC" id="fig|1653334.4.peg.918"/>
<evidence type="ECO:0000313" key="6">
    <source>
        <dbReference type="EMBL" id="SCC81267.1"/>
    </source>
</evidence>
<keyword evidence="1" id="KW-0479">Metal-binding</keyword>
<evidence type="ECO:0000256" key="1">
    <source>
        <dbReference type="ARBA" id="ARBA00022723"/>
    </source>
</evidence>
<dbReference type="PANTHER" id="PTHR35303:SF5">
    <property type="entry name" value="OS02G0197800 PROTEIN"/>
    <property type="match status" value="1"/>
</dbReference>
<proteinExistence type="predicted"/>
<dbReference type="PANTHER" id="PTHR35303">
    <property type="entry name" value="OS02G0197800 PROTEIN"/>
    <property type="match status" value="1"/>
</dbReference>
<dbReference type="Gene3D" id="3.30.2020.30">
    <property type="match status" value="1"/>
</dbReference>
<keyword evidence="8" id="KW-1185">Reference proteome</keyword>